<dbReference type="GO" id="GO:0016987">
    <property type="term" value="F:sigma factor activity"/>
    <property type="evidence" value="ECO:0007669"/>
    <property type="project" value="UniProtKB-KW"/>
</dbReference>
<dbReference type="CDD" id="cd06171">
    <property type="entry name" value="Sigma70_r4"/>
    <property type="match status" value="1"/>
</dbReference>
<name>A0A1I6IDL8_9FIRM</name>
<reference evidence="8 9" key="1">
    <citation type="submission" date="2016-10" db="EMBL/GenBank/DDBJ databases">
        <authorList>
            <person name="de Groot N.N."/>
        </authorList>
    </citation>
    <scope>NUCLEOTIDE SEQUENCE [LARGE SCALE GENOMIC DNA]</scope>
    <source>
        <strain evidence="8 9">743A</strain>
    </source>
</reference>
<dbReference type="STRING" id="37658.SAMN05661086_00730"/>
<dbReference type="EMBL" id="FOYZ01000002">
    <property type="protein sequence ID" value="SFR64786.1"/>
    <property type="molecule type" value="Genomic_DNA"/>
</dbReference>
<keyword evidence="2" id="KW-0805">Transcription regulation</keyword>
<organism evidence="8 9">
    <name type="scientific">Anaeromicropila populeti</name>
    <dbReference type="NCBI Taxonomy" id="37658"/>
    <lineage>
        <taxon>Bacteria</taxon>
        <taxon>Bacillati</taxon>
        <taxon>Bacillota</taxon>
        <taxon>Clostridia</taxon>
        <taxon>Lachnospirales</taxon>
        <taxon>Lachnospiraceae</taxon>
        <taxon>Anaeromicropila</taxon>
    </lineage>
</organism>
<evidence type="ECO:0000256" key="1">
    <source>
        <dbReference type="ARBA" id="ARBA00010641"/>
    </source>
</evidence>
<dbReference type="OrthoDB" id="1692185at2"/>
<dbReference type="InterPro" id="IPR013249">
    <property type="entry name" value="RNA_pol_sigma70_r4_t2"/>
</dbReference>
<dbReference type="Gene3D" id="1.10.10.10">
    <property type="entry name" value="Winged helix-like DNA-binding domain superfamily/Winged helix DNA-binding domain"/>
    <property type="match status" value="1"/>
</dbReference>
<evidence type="ECO:0000259" key="7">
    <source>
        <dbReference type="Pfam" id="PF08281"/>
    </source>
</evidence>
<feature type="domain" description="RNA polymerase sigma-70 region 2" evidence="6">
    <location>
        <begin position="10"/>
        <end position="66"/>
    </location>
</feature>
<dbReference type="InterPro" id="IPR013324">
    <property type="entry name" value="RNA_pol_sigma_r3/r4-like"/>
</dbReference>
<dbReference type="GO" id="GO:0006352">
    <property type="term" value="P:DNA-templated transcription initiation"/>
    <property type="evidence" value="ECO:0007669"/>
    <property type="project" value="InterPro"/>
</dbReference>
<feature type="domain" description="RNA polymerase sigma factor 70 region 4 type 2" evidence="7">
    <location>
        <begin position="89"/>
        <end position="139"/>
    </location>
</feature>
<dbReference type="PANTHER" id="PTHR43133">
    <property type="entry name" value="RNA POLYMERASE ECF-TYPE SIGMA FACTO"/>
    <property type="match status" value="1"/>
</dbReference>
<dbReference type="InterPro" id="IPR007627">
    <property type="entry name" value="RNA_pol_sigma70_r2"/>
</dbReference>
<dbReference type="AlphaFoldDB" id="A0A1I6IDL8"/>
<dbReference type="Gene3D" id="1.10.1740.10">
    <property type="match status" value="1"/>
</dbReference>
<dbReference type="SUPFAM" id="SSF88946">
    <property type="entry name" value="Sigma2 domain of RNA polymerase sigma factors"/>
    <property type="match status" value="1"/>
</dbReference>
<proteinExistence type="inferred from homology"/>
<evidence type="ECO:0000256" key="2">
    <source>
        <dbReference type="ARBA" id="ARBA00023015"/>
    </source>
</evidence>
<dbReference type="Pfam" id="PF08281">
    <property type="entry name" value="Sigma70_r4_2"/>
    <property type="match status" value="1"/>
</dbReference>
<dbReference type="SUPFAM" id="SSF88659">
    <property type="entry name" value="Sigma3 and sigma4 domains of RNA polymerase sigma factors"/>
    <property type="match status" value="1"/>
</dbReference>
<evidence type="ECO:0000256" key="4">
    <source>
        <dbReference type="ARBA" id="ARBA00023125"/>
    </source>
</evidence>
<keyword evidence="3" id="KW-0731">Sigma factor</keyword>
<evidence type="ECO:0000256" key="3">
    <source>
        <dbReference type="ARBA" id="ARBA00023082"/>
    </source>
</evidence>
<dbReference type="InterPro" id="IPR013325">
    <property type="entry name" value="RNA_pol_sigma_r2"/>
</dbReference>
<sequence length="149" mass="17871">MDLEEQYYKIFRYCCLKVKRTAIAEDLTQETFLRYFSQSTYIELGKQTAYLYTIARNLCNDYFSKQIYWEELKDDVPYTEGDTDMKLTVRQAVEMLPKDLQEIVLLRFVNEVPVKDIAAFMELSRFAVNRRIKDALKRLKEVLREEDFS</sequence>
<dbReference type="InterPro" id="IPR014284">
    <property type="entry name" value="RNA_pol_sigma-70_dom"/>
</dbReference>
<dbReference type="InterPro" id="IPR036388">
    <property type="entry name" value="WH-like_DNA-bd_sf"/>
</dbReference>
<dbReference type="PANTHER" id="PTHR43133:SF8">
    <property type="entry name" value="RNA POLYMERASE SIGMA FACTOR HI_1459-RELATED"/>
    <property type="match status" value="1"/>
</dbReference>
<accession>A0A1I6IDL8</accession>
<protein>
    <submittedName>
        <fullName evidence="8">RNA polymerase sigma-70 factor, ECF subfamily</fullName>
    </submittedName>
</protein>
<gene>
    <name evidence="8" type="ORF">SAMN05661086_00730</name>
</gene>
<evidence type="ECO:0000313" key="8">
    <source>
        <dbReference type="EMBL" id="SFR64786.1"/>
    </source>
</evidence>
<dbReference type="GO" id="GO:0003677">
    <property type="term" value="F:DNA binding"/>
    <property type="evidence" value="ECO:0007669"/>
    <property type="project" value="UniProtKB-KW"/>
</dbReference>
<keyword evidence="5" id="KW-0804">Transcription</keyword>
<evidence type="ECO:0000259" key="6">
    <source>
        <dbReference type="Pfam" id="PF04542"/>
    </source>
</evidence>
<dbReference type="Proteomes" id="UP000199659">
    <property type="component" value="Unassembled WGS sequence"/>
</dbReference>
<dbReference type="NCBIfam" id="TIGR02937">
    <property type="entry name" value="sigma70-ECF"/>
    <property type="match status" value="1"/>
</dbReference>
<evidence type="ECO:0000313" key="9">
    <source>
        <dbReference type="Proteomes" id="UP000199659"/>
    </source>
</evidence>
<dbReference type="Pfam" id="PF04542">
    <property type="entry name" value="Sigma70_r2"/>
    <property type="match status" value="1"/>
</dbReference>
<comment type="similarity">
    <text evidence="1">Belongs to the sigma-70 factor family. ECF subfamily.</text>
</comment>
<keyword evidence="4" id="KW-0238">DNA-binding</keyword>
<keyword evidence="9" id="KW-1185">Reference proteome</keyword>
<dbReference type="InterPro" id="IPR039425">
    <property type="entry name" value="RNA_pol_sigma-70-like"/>
</dbReference>
<evidence type="ECO:0000256" key="5">
    <source>
        <dbReference type="ARBA" id="ARBA00023163"/>
    </source>
</evidence>